<evidence type="ECO:0000313" key="2">
    <source>
        <dbReference type="Proteomes" id="UP001158045"/>
    </source>
</evidence>
<evidence type="ECO:0000313" key="1">
    <source>
        <dbReference type="EMBL" id="MDH8677627.1"/>
    </source>
</evidence>
<keyword evidence="2" id="KW-1185">Reference proteome</keyword>
<sequence>MSLKETDLHHPIKNWLETQNCAVKAEVKSIDMVGMFNELLIAVELKLKLNLEVINQAVERQSIADLVYIAVVHDFKAVESKRFKMTLLTLKRLNLGLLVVNFRATEPIVTELLKPEHFDFEKSKRQKQRKRAEIIKEFNRRSGDFNKAGSSKSKLMTAYREECIYIAYLIQTLGLSRAKEFEPYGIKSTKASSIMSKNFHGWFERIDKGLYRLSESGVLALEEYKGVVEFIIKSKEVKNDT</sequence>
<comment type="caution">
    <text evidence="1">The sequence shown here is derived from an EMBL/GenBank/DDBJ whole genome shotgun (WGS) entry which is preliminary data.</text>
</comment>
<reference evidence="1 2" key="1">
    <citation type="submission" date="2023-04" db="EMBL/GenBank/DDBJ databases">
        <title>Fusibacter bizertensis strain WBS, isolated from littoral bottom sediments of the Arctic seas - biochemical and genomic analysis.</title>
        <authorList>
            <person name="Brioukhanov A.L."/>
        </authorList>
    </citation>
    <scope>NUCLEOTIDE SEQUENCE [LARGE SCALE GENOMIC DNA]</scope>
    <source>
        <strain evidence="1 2">WBS</strain>
    </source>
</reference>
<dbReference type="RefSeq" id="WP_281093447.1">
    <property type="nucleotide sequence ID" value="NZ_JARYZI010000003.1"/>
</dbReference>
<dbReference type="Proteomes" id="UP001158045">
    <property type="component" value="Unassembled WGS sequence"/>
</dbReference>
<gene>
    <name evidence="1" type="ORF">QE109_05685</name>
</gene>
<protein>
    <submittedName>
        <fullName evidence="1">DUF2161 family putative PD-(D/E)XK-type phosphodiesterase</fullName>
    </submittedName>
</protein>
<dbReference type="InterPro" id="IPR018679">
    <property type="entry name" value="DUF2161"/>
</dbReference>
<organism evidence="1 2">
    <name type="scientific">Fusibacter bizertensis</name>
    <dbReference type="NCBI Taxonomy" id="1488331"/>
    <lineage>
        <taxon>Bacteria</taxon>
        <taxon>Bacillati</taxon>
        <taxon>Bacillota</taxon>
        <taxon>Clostridia</taxon>
        <taxon>Eubacteriales</taxon>
        <taxon>Eubacteriales Family XII. Incertae Sedis</taxon>
        <taxon>Fusibacter</taxon>
    </lineage>
</organism>
<name>A0ABT6NB38_9FIRM</name>
<accession>A0ABT6NB38</accession>
<proteinExistence type="predicted"/>
<dbReference type="EMBL" id="JARYZI010000003">
    <property type="protein sequence ID" value="MDH8677627.1"/>
    <property type="molecule type" value="Genomic_DNA"/>
</dbReference>
<dbReference type="Pfam" id="PF09929">
    <property type="entry name" value="DUF2161"/>
    <property type="match status" value="1"/>
</dbReference>